<accession>A0A5B0SB75</accession>
<organism evidence="2 3">
    <name type="scientific">Puccinia graminis f. sp. tritici</name>
    <dbReference type="NCBI Taxonomy" id="56615"/>
    <lineage>
        <taxon>Eukaryota</taxon>
        <taxon>Fungi</taxon>
        <taxon>Dikarya</taxon>
        <taxon>Basidiomycota</taxon>
        <taxon>Pucciniomycotina</taxon>
        <taxon>Pucciniomycetes</taxon>
        <taxon>Pucciniales</taxon>
        <taxon>Pucciniaceae</taxon>
        <taxon>Puccinia</taxon>
    </lineage>
</organism>
<dbReference type="AlphaFoldDB" id="A0A5B0SB75"/>
<sequence>MVYPSTPVQISMSEDPTLVMNPFPKTTKLLDHISLTFSQTRQAGDERIEKKSPLETDLKPPNAHHIVTDETAGIALSPATRVQSDAIVRAWNFDLSLSLNDIALDGDLIERALAALAPPRSLTPKPNHNLSLPPMKVSSVCYETLPLPPLPPKRSERRRYAMIIDKPEDDLPDLPKHNKGIGSVRKPGIPRGAG</sequence>
<proteinExistence type="predicted"/>
<name>A0A5B0SB75_PUCGR</name>
<evidence type="ECO:0000313" key="2">
    <source>
        <dbReference type="EMBL" id="KAA1134785.1"/>
    </source>
</evidence>
<gene>
    <name evidence="2" type="ORF">PGTUg99_007942</name>
</gene>
<feature type="region of interest" description="Disordered" evidence="1">
    <location>
        <begin position="164"/>
        <end position="194"/>
    </location>
</feature>
<evidence type="ECO:0000256" key="1">
    <source>
        <dbReference type="SAM" id="MobiDB-lite"/>
    </source>
</evidence>
<reference evidence="2 3" key="1">
    <citation type="submission" date="2019-05" db="EMBL/GenBank/DDBJ databases">
        <title>Emergence of the Ug99 lineage of the wheat stem rust pathogen through somatic hybridization.</title>
        <authorList>
            <person name="Li F."/>
            <person name="Upadhyaya N.M."/>
            <person name="Sperschneider J."/>
            <person name="Matny O."/>
            <person name="Nguyen-Phuc H."/>
            <person name="Mago R."/>
            <person name="Raley C."/>
            <person name="Miller M.E."/>
            <person name="Silverstein K.A.T."/>
            <person name="Henningsen E."/>
            <person name="Hirsch C.D."/>
            <person name="Visser B."/>
            <person name="Pretorius Z.A."/>
            <person name="Steffenson B.J."/>
            <person name="Schwessinger B."/>
            <person name="Dodds P.N."/>
            <person name="Figueroa M."/>
        </authorList>
    </citation>
    <scope>NUCLEOTIDE SEQUENCE [LARGE SCALE GENOMIC DNA]</scope>
    <source>
        <strain evidence="2 3">Ug99</strain>
    </source>
</reference>
<dbReference type="EMBL" id="VDEP01000045">
    <property type="protein sequence ID" value="KAA1134785.1"/>
    <property type="molecule type" value="Genomic_DNA"/>
</dbReference>
<comment type="caution">
    <text evidence="2">The sequence shown here is derived from an EMBL/GenBank/DDBJ whole genome shotgun (WGS) entry which is preliminary data.</text>
</comment>
<evidence type="ECO:0000313" key="3">
    <source>
        <dbReference type="Proteomes" id="UP000325313"/>
    </source>
</evidence>
<dbReference type="Proteomes" id="UP000325313">
    <property type="component" value="Unassembled WGS sequence"/>
</dbReference>
<protein>
    <submittedName>
        <fullName evidence="2">Uncharacterized protein</fullName>
    </submittedName>
</protein>